<dbReference type="AlphaFoldDB" id="A0A1F7Y3T5"/>
<evidence type="ECO:0000313" key="2">
    <source>
        <dbReference type="Proteomes" id="UP000178419"/>
    </source>
</evidence>
<dbReference type="EMBL" id="MGGE01000013">
    <property type="protein sequence ID" value="OGM21569.1"/>
    <property type="molecule type" value="Genomic_DNA"/>
</dbReference>
<evidence type="ECO:0000313" key="1">
    <source>
        <dbReference type="EMBL" id="OGM21569.1"/>
    </source>
</evidence>
<dbReference type="Proteomes" id="UP000178419">
    <property type="component" value="Unassembled WGS sequence"/>
</dbReference>
<proteinExistence type="predicted"/>
<organism evidence="1 2">
    <name type="scientific">Candidatus Woesebacteria bacterium RIFCSPHIGHO2_01_FULL_38_9</name>
    <dbReference type="NCBI Taxonomy" id="1802492"/>
    <lineage>
        <taxon>Bacteria</taxon>
        <taxon>Candidatus Woeseibacteriota</taxon>
    </lineage>
</organism>
<accession>A0A1F7Y3T5</accession>
<comment type="caution">
    <text evidence="1">The sequence shown here is derived from an EMBL/GenBank/DDBJ whole genome shotgun (WGS) entry which is preliminary data.</text>
</comment>
<name>A0A1F7Y3T5_9BACT</name>
<sequence length="459" mass="54327">MQLNNHILDQWSDAHVYYDLYLQEPKRTKVKTILEEYKWRKRMISESPNGELILNNSFFSDIRNSKKIFLAHTTGNFQEITEDGILYPSGGCLVGSIYCTPLIQVDKRFRMHNLGKYILEYEAPRSIKARHGDPSLLETLIIEVKLPKGIRNQLIGLDYLRLGNIHLNIFQDLEYLLSSRERFKLKNSLVSRIRHSLEYICLCCKGATNSDTFFKLLSKTINDLPILGYIYFEAVSEYLMLFQKNEITETYKEKGEFFNPFYKDMVFNLYPKLLRNFSLSDFNPKFEDIVQYLKTNNQLNYFDLKHMSSYLKDRIIFLTNARLLTKEGATADWCKIEWDYDSLLHYAAPLLGHLLHRELRSFGRYPDFYFYFDQYKALQAWNYWNHAEVAIPFNGIIPKGEVGINPAFTDLDYKVYRTSITTEKDIDFLIPVEELDVRIVPKLIELKRTFMRNKSWNEE</sequence>
<protein>
    <submittedName>
        <fullName evidence="1">Uncharacterized protein</fullName>
    </submittedName>
</protein>
<gene>
    <name evidence="1" type="ORF">A2714_05035</name>
</gene>
<reference evidence="1 2" key="1">
    <citation type="journal article" date="2016" name="Nat. Commun.">
        <title>Thousands of microbial genomes shed light on interconnected biogeochemical processes in an aquifer system.</title>
        <authorList>
            <person name="Anantharaman K."/>
            <person name="Brown C.T."/>
            <person name="Hug L.A."/>
            <person name="Sharon I."/>
            <person name="Castelle C.J."/>
            <person name="Probst A.J."/>
            <person name="Thomas B.C."/>
            <person name="Singh A."/>
            <person name="Wilkins M.J."/>
            <person name="Karaoz U."/>
            <person name="Brodie E.L."/>
            <person name="Williams K.H."/>
            <person name="Hubbard S.S."/>
            <person name="Banfield J.F."/>
        </authorList>
    </citation>
    <scope>NUCLEOTIDE SEQUENCE [LARGE SCALE GENOMIC DNA]</scope>
</reference>